<dbReference type="AlphaFoldDB" id="A0A1I1QRQ7"/>
<keyword evidence="10" id="KW-0067">ATP-binding</keyword>
<evidence type="ECO:0000256" key="9">
    <source>
        <dbReference type="ARBA" id="ARBA00022777"/>
    </source>
</evidence>
<reference evidence="15 16" key="1">
    <citation type="submission" date="2016-10" db="EMBL/GenBank/DDBJ databases">
        <authorList>
            <person name="de Groot N.N."/>
        </authorList>
    </citation>
    <scope>NUCLEOTIDE SEQUENCE [LARGE SCALE GENOMIC DNA]</scope>
    <source>
        <strain evidence="15 16">AR67</strain>
    </source>
</reference>
<evidence type="ECO:0000256" key="6">
    <source>
        <dbReference type="ARBA" id="ARBA00022679"/>
    </source>
</evidence>
<dbReference type="InterPro" id="IPR036097">
    <property type="entry name" value="HisK_dim/P_sf"/>
</dbReference>
<name>A0A1I1QRQ7_RUMAL</name>
<dbReference type="SMART" id="SM00388">
    <property type="entry name" value="HisKA"/>
    <property type="match status" value="1"/>
</dbReference>
<dbReference type="GO" id="GO:0000155">
    <property type="term" value="F:phosphorelay sensor kinase activity"/>
    <property type="evidence" value="ECO:0007669"/>
    <property type="project" value="InterPro"/>
</dbReference>
<dbReference type="PANTHER" id="PTHR45528">
    <property type="entry name" value="SENSOR HISTIDINE KINASE CPXA"/>
    <property type="match status" value="1"/>
</dbReference>
<evidence type="ECO:0000256" key="4">
    <source>
        <dbReference type="ARBA" id="ARBA00022475"/>
    </source>
</evidence>
<dbReference type="SUPFAM" id="SSF47384">
    <property type="entry name" value="Homodimeric domain of signal transducing histidine kinase"/>
    <property type="match status" value="1"/>
</dbReference>
<evidence type="ECO:0000313" key="15">
    <source>
        <dbReference type="EMBL" id="SFD24806.1"/>
    </source>
</evidence>
<dbReference type="PANTHER" id="PTHR45528:SF1">
    <property type="entry name" value="SENSOR HISTIDINE KINASE CPXA"/>
    <property type="match status" value="1"/>
</dbReference>
<evidence type="ECO:0000256" key="8">
    <source>
        <dbReference type="ARBA" id="ARBA00022741"/>
    </source>
</evidence>
<dbReference type="SUPFAM" id="SSF55874">
    <property type="entry name" value="ATPase domain of HSP90 chaperone/DNA topoisomerase II/histidine kinase"/>
    <property type="match status" value="1"/>
</dbReference>
<dbReference type="Gene3D" id="1.10.287.130">
    <property type="match status" value="1"/>
</dbReference>
<evidence type="ECO:0000256" key="2">
    <source>
        <dbReference type="ARBA" id="ARBA00004651"/>
    </source>
</evidence>
<evidence type="ECO:0000256" key="7">
    <source>
        <dbReference type="ARBA" id="ARBA00022692"/>
    </source>
</evidence>
<feature type="domain" description="Histidine kinase" evidence="14">
    <location>
        <begin position="92"/>
        <end position="298"/>
    </location>
</feature>
<dbReference type="RefSeq" id="WP_074963244.1">
    <property type="nucleotide sequence ID" value="NZ_FOKQ01000052.1"/>
</dbReference>
<dbReference type="Gene3D" id="3.30.565.10">
    <property type="entry name" value="Histidine kinase-like ATPase, C-terminal domain"/>
    <property type="match status" value="1"/>
</dbReference>
<dbReference type="CDD" id="cd00082">
    <property type="entry name" value="HisKA"/>
    <property type="match status" value="1"/>
</dbReference>
<dbReference type="OrthoDB" id="335833at2"/>
<proteinExistence type="predicted"/>
<dbReference type="InterPro" id="IPR005467">
    <property type="entry name" value="His_kinase_dom"/>
</dbReference>
<keyword evidence="5" id="KW-0597">Phosphoprotein</keyword>
<dbReference type="PROSITE" id="PS50109">
    <property type="entry name" value="HIS_KIN"/>
    <property type="match status" value="1"/>
</dbReference>
<dbReference type="Pfam" id="PF02518">
    <property type="entry name" value="HATPase_c"/>
    <property type="match status" value="1"/>
</dbReference>
<dbReference type="Proteomes" id="UP000182192">
    <property type="component" value="Unassembled WGS sequence"/>
</dbReference>
<dbReference type="EMBL" id="FOKQ01000052">
    <property type="protein sequence ID" value="SFD24806.1"/>
    <property type="molecule type" value="Genomic_DNA"/>
</dbReference>
<keyword evidence="11" id="KW-1133">Transmembrane helix</keyword>
<keyword evidence="9 15" id="KW-0418">Kinase</keyword>
<keyword evidence="8" id="KW-0547">Nucleotide-binding</keyword>
<evidence type="ECO:0000256" key="1">
    <source>
        <dbReference type="ARBA" id="ARBA00000085"/>
    </source>
</evidence>
<sequence length="298" mass="33630">MEILLGTVCVCLLVILCVLLWKYISLKKNLRRFSQELEKLKDSDYRQPVKVTDFDKDLVELAVKVNEHTDIQRQLGVEYEERKKQLGTIISGISHDFRTPLTASLGYLQMVEKTGQLSDKNAEYLGIAIQKNQYFKELSDEFFELTKIENGGEELSIEEINLSNLLTEAVLEQHSWIAERNISTDFEISDGIVIHADVHCLTRILNNLMSNAQKYTADSFGVALKQDGDRVILCVSNTLADSTSLDIDKVFDSFYRMDARTAGGSGLGLYVVKLLCDRRGWTVGAELNDDVFSVTISI</sequence>
<dbReference type="EC" id="2.7.13.3" evidence="3"/>
<evidence type="ECO:0000256" key="12">
    <source>
        <dbReference type="ARBA" id="ARBA00023012"/>
    </source>
</evidence>
<dbReference type="InterPro" id="IPR003661">
    <property type="entry name" value="HisK_dim/P_dom"/>
</dbReference>
<evidence type="ECO:0000259" key="14">
    <source>
        <dbReference type="PROSITE" id="PS50109"/>
    </source>
</evidence>
<dbReference type="eggNOG" id="COG2205">
    <property type="taxonomic scope" value="Bacteria"/>
</dbReference>
<keyword evidence="4" id="KW-1003">Cell membrane</keyword>
<dbReference type="InterPro" id="IPR003594">
    <property type="entry name" value="HATPase_dom"/>
</dbReference>
<evidence type="ECO:0000256" key="5">
    <source>
        <dbReference type="ARBA" id="ARBA00022553"/>
    </source>
</evidence>
<comment type="subcellular location">
    <subcellularLocation>
        <location evidence="2">Cell membrane</location>
        <topology evidence="2">Multi-pass membrane protein</topology>
    </subcellularLocation>
</comment>
<keyword evidence="6" id="KW-0808">Transferase</keyword>
<evidence type="ECO:0000256" key="13">
    <source>
        <dbReference type="ARBA" id="ARBA00023136"/>
    </source>
</evidence>
<dbReference type="GO" id="GO:0005524">
    <property type="term" value="F:ATP binding"/>
    <property type="evidence" value="ECO:0007669"/>
    <property type="project" value="UniProtKB-KW"/>
</dbReference>
<dbReference type="InterPro" id="IPR036890">
    <property type="entry name" value="HATPase_C_sf"/>
</dbReference>
<dbReference type="GO" id="GO:0005886">
    <property type="term" value="C:plasma membrane"/>
    <property type="evidence" value="ECO:0007669"/>
    <property type="project" value="UniProtKB-SubCell"/>
</dbReference>
<dbReference type="Pfam" id="PF00512">
    <property type="entry name" value="HisKA"/>
    <property type="match status" value="1"/>
</dbReference>
<keyword evidence="7" id="KW-0812">Transmembrane</keyword>
<dbReference type="SMART" id="SM00387">
    <property type="entry name" value="HATPase_c"/>
    <property type="match status" value="1"/>
</dbReference>
<gene>
    <name evidence="15" type="ORF">SAMN02910406_03489</name>
</gene>
<accession>A0A1I1QRQ7</accession>
<organism evidence="15 16">
    <name type="scientific">Ruminococcus albus</name>
    <dbReference type="NCBI Taxonomy" id="1264"/>
    <lineage>
        <taxon>Bacteria</taxon>
        <taxon>Bacillati</taxon>
        <taxon>Bacillota</taxon>
        <taxon>Clostridia</taxon>
        <taxon>Eubacteriales</taxon>
        <taxon>Oscillospiraceae</taxon>
        <taxon>Ruminococcus</taxon>
    </lineage>
</organism>
<keyword evidence="12" id="KW-0902">Two-component regulatory system</keyword>
<protein>
    <recommendedName>
        <fullName evidence="3">histidine kinase</fullName>
        <ecNumber evidence="3">2.7.13.3</ecNumber>
    </recommendedName>
</protein>
<comment type="catalytic activity">
    <reaction evidence="1">
        <text>ATP + protein L-histidine = ADP + protein N-phospho-L-histidine.</text>
        <dbReference type="EC" id="2.7.13.3"/>
    </reaction>
</comment>
<evidence type="ECO:0000256" key="11">
    <source>
        <dbReference type="ARBA" id="ARBA00022989"/>
    </source>
</evidence>
<evidence type="ECO:0000313" key="16">
    <source>
        <dbReference type="Proteomes" id="UP000182192"/>
    </source>
</evidence>
<evidence type="ECO:0000256" key="10">
    <source>
        <dbReference type="ARBA" id="ARBA00022840"/>
    </source>
</evidence>
<dbReference type="InterPro" id="IPR050398">
    <property type="entry name" value="HssS/ArlS-like"/>
</dbReference>
<keyword evidence="13" id="KW-0472">Membrane</keyword>
<evidence type="ECO:0000256" key="3">
    <source>
        <dbReference type="ARBA" id="ARBA00012438"/>
    </source>
</evidence>